<organism evidence="2">
    <name type="scientific">Spirogyra varians</name>
    <dbReference type="NCBI Taxonomy" id="332125"/>
    <lineage>
        <taxon>Eukaryota</taxon>
        <taxon>Viridiplantae</taxon>
        <taxon>Streptophyta</taxon>
        <taxon>Zygnematophyceae</taxon>
        <taxon>Zygnematophycidae</taxon>
        <taxon>Spirogyrales</taxon>
        <taxon>Spirogyraceae</taxon>
        <taxon>Spirogyra</taxon>
    </lineage>
</organism>
<dbReference type="SUPFAM" id="SSF51569">
    <property type="entry name" value="Aldolase"/>
    <property type="match status" value="1"/>
</dbReference>
<feature type="domain" description="Shikimate dehydrogenase substrate binding N-terminal" evidence="1">
    <location>
        <begin position="230"/>
        <end position="309"/>
    </location>
</feature>
<dbReference type="CDD" id="cd00502">
    <property type="entry name" value="DHQase_I"/>
    <property type="match status" value="1"/>
</dbReference>
<dbReference type="AlphaFoldDB" id="B3VLC1"/>
<dbReference type="InterPro" id="IPR036291">
    <property type="entry name" value="NAD(P)-bd_dom_sf"/>
</dbReference>
<reference evidence="2" key="1">
    <citation type="submission" date="2008-05" db="EMBL/GenBank/DDBJ databases">
        <title>Cold stress regulation of a bifunctional 3-dehydroquinate dehydratase/shikimate dehydrogenase (DHQ/SDH)-like gene in a freshwater green alga, Spirogyra varians.</title>
        <authorList>
            <person name="Han J.W."/>
            <person name="Lee K.P."/>
            <person name="Yoon M."/>
            <person name="Kim G.H."/>
        </authorList>
    </citation>
    <scope>NUCLEOTIDE SEQUENCE</scope>
</reference>
<dbReference type="GO" id="GO:0003855">
    <property type="term" value="F:3-dehydroquinate dehydratase activity"/>
    <property type="evidence" value="ECO:0007669"/>
    <property type="project" value="InterPro"/>
</dbReference>
<dbReference type="SUPFAM" id="SSF51735">
    <property type="entry name" value="NAD(P)-binding Rossmann-fold domains"/>
    <property type="match status" value="1"/>
</dbReference>
<evidence type="ECO:0000313" key="2">
    <source>
        <dbReference type="EMBL" id="ACF05190.1"/>
    </source>
</evidence>
<proteinExistence type="evidence at transcript level"/>
<evidence type="ECO:0000259" key="1">
    <source>
        <dbReference type="Pfam" id="PF08501"/>
    </source>
</evidence>
<dbReference type="GO" id="GO:0004764">
    <property type="term" value="F:shikimate 3-dehydrogenase (NADP+) activity"/>
    <property type="evidence" value="ECO:0007669"/>
    <property type="project" value="InterPro"/>
</dbReference>
<accession>B3VLC1</accession>
<dbReference type="PANTHER" id="PTHR21089:SF1">
    <property type="entry name" value="BIFUNCTIONAL 3-DEHYDROQUINATE DEHYDRATASE_SHIKIMATE DEHYDROGENASE, CHLOROPLASTIC"/>
    <property type="match status" value="1"/>
</dbReference>
<dbReference type="SUPFAM" id="SSF53223">
    <property type="entry name" value="Aminoacid dehydrogenase-like, N-terminal domain"/>
    <property type="match status" value="1"/>
</dbReference>
<dbReference type="InterPro" id="IPR013785">
    <property type="entry name" value="Aldolase_TIM"/>
</dbReference>
<dbReference type="GO" id="GO:0009423">
    <property type="term" value="P:chorismate biosynthetic process"/>
    <property type="evidence" value="ECO:0007669"/>
    <property type="project" value="TreeGrafter"/>
</dbReference>
<dbReference type="InterPro" id="IPR046346">
    <property type="entry name" value="Aminoacid_DH-like_N_sf"/>
</dbReference>
<dbReference type="InterPro" id="IPR022893">
    <property type="entry name" value="Shikimate_DH_fam"/>
</dbReference>
<dbReference type="InterPro" id="IPR013708">
    <property type="entry name" value="Shikimate_DH-bd_N"/>
</dbReference>
<dbReference type="Pfam" id="PF01487">
    <property type="entry name" value="DHquinase_I"/>
    <property type="match status" value="1"/>
</dbReference>
<dbReference type="Pfam" id="PF08501">
    <property type="entry name" value="Shikimate_dh_N"/>
    <property type="match status" value="1"/>
</dbReference>
<dbReference type="Gene3D" id="3.20.20.70">
    <property type="entry name" value="Aldolase class I"/>
    <property type="match status" value="1"/>
</dbReference>
<sequence>MAPNPCIVCAELTGKNVEEIKSQICRSKSEGADAVEIRLDLIHGFELDQLSSLIPSDIISVVSYRSKEVSEDLKLAALHKAVELGSDFVEVDYELAEKFFSKPLGGAKSKIIVASFNYESTPPVDELIALAAKLKETKADIVKIITAANDISDTAKIFKFLDTTKTPTISFALAARGEISRLLAPKFNSFLTYAYLDDKSGSAQELPTVYDAVHVYQIKRLTRQSKVFGVVGNPISQSRGYLLYNAGMIAKNFDGIYLPFLVDDVRLFFKTFNMPDLIAGTSVTAPHRQIAMDCIDEVDPAAKAIGAVSAILRRPDGTMIGYNMDWGAAIYAVEQGLLEHSGGKAEGKGPLEGVLLVLAGAGGAGRGLAYGVKEKGGYLLVADLDLDRAQEVATTFGGDVTSVKELTAPDAFEKTLKKFCGHLKKAPVLCHATPVGMKPHVDRTIFADVSALKGYSVVFDAVYNPAETRLQREAKSIGVTTVSGVEMFLREADEQFELFTGGIPAPSQVHRDVLLKNLSA</sequence>
<name>B3VLC1_9VIRI</name>
<dbReference type="EMBL" id="EU769117">
    <property type="protein sequence ID" value="ACF05190.1"/>
    <property type="molecule type" value="mRNA"/>
</dbReference>
<dbReference type="PANTHER" id="PTHR21089">
    <property type="entry name" value="SHIKIMATE DEHYDROGENASE"/>
    <property type="match status" value="1"/>
</dbReference>
<dbReference type="GO" id="GO:0019632">
    <property type="term" value="P:shikimate metabolic process"/>
    <property type="evidence" value="ECO:0007669"/>
    <property type="project" value="TreeGrafter"/>
</dbReference>
<protein>
    <submittedName>
        <fullName evidence="2">3-dehydroquinate dehydratase/shikimate 5-dehydrogenase</fullName>
    </submittedName>
</protein>
<dbReference type="Gene3D" id="3.40.50.10860">
    <property type="entry name" value="Leucine Dehydrogenase, chain A, domain 1"/>
    <property type="match status" value="1"/>
</dbReference>
<dbReference type="Gene3D" id="3.40.50.720">
    <property type="entry name" value="NAD(P)-binding Rossmann-like Domain"/>
    <property type="match status" value="1"/>
</dbReference>
<dbReference type="InterPro" id="IPR001381">
    <property type="entry name" value="DHquinase_I"/>
</dbReference>